<keyword evidence="4" id="KW-0175">Coiled coil</keyword>
<dbReference type="PANTHER" id="PTHR46133">
    <property type="entry name" value="BHLH TRANSCRIPTION FACTOR"/>
    <property type="match status" value="1"/>
</dbReference>
<dbReference type="GO" id="GO:0006879">
    <property type="term" value="P:intracellular iron ion homeostasis"/>
    <property type="evidence" value="ECO:0007669"/>
    <property type="project" value="InterPro"/>
</dbReference>
<comment type="similarity">
    <text evidence="1">Belongs to the bHLH protein family.</text>
</comment>
<keyword evidence="2" id="KW-0805">Transcription regulation</keyword>
<name>A0A804R7P6_MAIZE</name>
<evidence type="ECO:0000313" key="6">
    <source>
        <dbReference type="EnsemblPlants" id="Zm00001eb386850_P001"/>
    </source>
</evidence>
<dbReference type="InterPro" id="IPR036638">
    <property type="entry name" value="HLH_DNA-bd_sf"/>
</dbReference>
<dbReference type="InterPro" id="IPR044818">
    <property type="entry name" value="ILR3-like"/>
</dbReference>
<reference evidence="7" key="1">
    <citation type="journal article" date="2009" name="Science">
        <title>The B73 maize genome: complexity, diversity, and dynamics.</title>
        <authorList>
            <person name="Schnable P.S."/>
            <person name="Ware D."/>
            <person name="Fulton R.S."/>
            <person name="Stein J.C."/>
            <person name="Wei F."/>
            <person name="Pasternak S."/>
            <person name="Liang C."/>
            <person name="Zhang J."/>
            <person name="Fulton L."/>
            <person name="Graves T.A."/>
            <person name="Minx P."/>
            <person name="Reily A.D."/>
            <person name="Courtney L."/>
            <person name="Kruchowski S.S."/>
            <person name="Tomlinson C."/>
            <person name="Strong C."/>
            <person name="Delehaunty K."/>
            <person name="Fronick C."/>
            <person name="Courtney B."/>
            <person name="Rock S.M."/>
            <person name="Belter E."/>
            <person name="Du F."/>
            <person name="Kim K."/>
            <person name="Abbott R.M."/>
            <person name="Cotton M."/>
            <person name="Levy A."/>
            <person name="Marchetto P."/>
            <person name="Ochoa K."/>
            <person name="Jackson S.M."/>
            <person name="Gillam B."/>
            <person name="Chen W."/>
            <person name="Yan L."/>
            <person name="Higginbotham J."/>
            <person name="Cardenas M."/>
            <person name="Waligorski J."/>
            <person name="Applebaum E."/>
            <person name="Phelps L."/>
            <person name="Falcone J."/>
            <person name="Kanchi K."/>
            <person name="Thane T."/>
            <person name="Scimone A."/>
            <person name="Thane N."/>
            <person name="Henke J."/>
            <person name="Wang T."/>
            <person name="Ruppert J."/>
            <person name="Shah N."/>
            <person name="Rotter K."/>
            <person name="Hodges J."/>
            <person name="Ingenthron E."/>
            <person name="Cordes M."/>
            <person name="Kohlberg S."/>
            <person name="Sgro J."/>
            <person name="Delgado B."/>
            <person name="Mead K."/>
            <person name="Chinwalla A."/>
            <person name="Leonard S."/>
            <person name="Crouse K."/>
            <person name="Collura K."/>
            <person name="Kudrna D."/>
            <person name="Currie J."/>
            <person name="He R."/>
            <person name="Angelova A."/>
            <person name="Rajasekar S."/>
            <person name="Mueller T."/>
            <person name="Lomeli R."/>
            <person name="Scara G."/>
            <person name="Ko A."/>
            <person name="Delaney K."/>
            <person name="Wissotski M."/>
            <person name="Lopez G."/>
            <person name="Campos D."/>
            <person name="Braidotti M."/>
            <person name="Ashley E."/>
            <person name="Golser W."/>
            <person name="Kim H."/>
            <person name="Lee S."/>
            <person name="Lin J."/>
            <person name="Dujmic Z."/>
            <person name="Kim W."/>
            <person name="Talag J."/>
            <person name="Zuccolo A."/>
            <person name="Fan C."/>
            <person name="Sebastian A."/>
            <person name="Kramer M."/>
            <person name="Spiegel L."/>
            <person name="Nascimento L."/>
            <person name="Zutavern T."/>
            <person name="Miller B."/>
            <person name="Ambroise C."/>
            <person name="Muller S."/>
            <person name="Spooner W."/>
            <person name="Narechania A."/>
            <person name="Ren L."/>
            <person name="Wei S."/>
            <person name="Kumari S."/>
            <person name="Faga B."/>
            <person name="Levy M.J."/>
            <person name="McMahan L."/>
            <person name="Van Buren P."/>
            <person name="Vaughn M.W."/>
            <person name="Ying K."/>
            <person name="Yeh C.-T."/>
            <person name="Emrich S.J."/>
            <person name="Jia Y."/>
            <person name="Kalyanaraman A."/>
            <person name="Hsia A.-P."/>
            <person name="Barbazuk W.B."/>
            <person name="Baucom R.S."/>
            <person name="Brutnell T.P."/>
            <person name="Carpita N.C."/>
            <person name="Chaparro C."/>
            <person name="Chia J.-M."/>
            <person name="Deragon J.-M."/>
            <person name="Estill J.C."/>
            <person name="Fu Y."/>
            <person name="Jeddeloh J.A."/>
            <person name="Han Y."/>
            <person name="Lee H."/>
            <person name="Li P."/>
            <person name="Lisch D.R."/>
            <person name="Liu S."/>
            <person name="Liu Z."/>
            <person name="Nagel D.H."/>
            <person name="McCann M.C."/>
            <person name="SanMiguel P."/>
            <person name="Myers A.M."/>
            <person name="Nettleton D."/>
            <person name="Nguyen J."/>
            <person name="Penning B.W."/>
            <person name="Ponnala L."/>
            <person name="Schneider K.L."/>
            <person name="Schwartz D.C."/>
            <person name="Sharma A."/>
            <person name="Soderlund C."/>
            <person name="Springer N.M."/>
            <person name="Sun Q."/>
            <person name="Wang H."/>
            <person name="Waterman M."/>
            <person name="Westerman R."/>
            <person name="Wolfgruber T.K."/>
            <person name="Yang L."/>
            <person name="Yu Y."/>
            <person name="Zhang L."/>
            <person name="Zhou S."/>
            <person name="Zhu Q."/>
            <person name="Bennetzen J.L."/>
            <person name="Dawe R.K."/>
            <person name="Jiang J."/>
            <person name="Jiang N."/>
            <person name="Presting G.G."/>
            <person name="Wessler S.R."/>
            <person name="Aluru S."/>
            <person name="Martienssen R.A."/>
            <person name="Clifton S.W."/>
            <person name="McCombie W.R."/>
            <person name="Wing R.A."/>
            <person name="Wilson R.K."/>
        </authorList>
    </citation>
    <scope>NUCLEOTIDE SEQUENCE [LARGE SCALE GENOMIC DNA]</scope>
    <source>
        <strain evidence="7">cv. B73</strain>
    </source>
</reference>
<dbReference type="Gene3D" id="4.10.280.10">
    <property type="entry name" value="Helix-loop-helix DNA-binding domain"/>
    <property type="match status" value="1"/>
</dbReference>
<proteinExistence type="inferred from homology"/>
<dbReference type="EnsemblPlants" id="Zm00001eb386850_T001">
    <property type="protein sequence ID" value="Zm00001eb386850_P001"/>
    <property type="gene ID" value="Zm00001eb386850"/>
</dbReference>
<sequence>MAGSANTPPPTPPTSSPQNPLSARPRGIGAVTTAFAPSTPSLAHPLRPLPPRPPSIPNPAPHTMGSGSIKATTADDLDHPRVLLRADLEVEGGQGHSLGGTEYGDGVLARSCPSSMNPSSNAPHPHALSPKLQAPGDIIVYLSPAYLLSSRLDIQAPSPRTPSCAHSMARSSRAAVPPHTMLGPTPALAGAPVVICLPSTVLSTSALARPGLLATTTKEYPVFAPARVSHRGRRGGGAAEVHRGARLQERGGVPGPCGGREGLVHIAMTLDAHYLRGSMAAIYSLLKHASCPESLFFHFMPATQLMEDCVTSPDVNVEVGSYVNTNDVFKEPNDVFKEPGSNKRFLELGSTLEPGKPVKADKVAILSDATLMVIQLRSEAQQLKETNGSLEENIKELKAEKDELRDEKQKLKLENESLEHQMKLMTSTPTYMPHPTLMPVPFPQAPLAPFHAQGQATWQKLMMPFVSYPGYPMWQFMPPS</sequence>
<dbReference type="InParanoid" id="A0A804R7P6"/>
<dbReference type="PANTHER" id="PTHR46133:SF6">
    <property type="entry name" value="BHLH TRANSCRIPTION FACTOR"/>
    <property type="match status" value="1"/>
</dbReference>
<evidence type="ECO:0008006" key="8">
    <source>
        <dbReference type="Google" id="ProtNLM"/>
    </source>
</evidence>
<keyword evidence="3" id="KW-0804">Transcription</keyword>
<dbReference type="GO" id="GO:0003700">
    <property type="term" value="F:DNA-binding transcription factor activity"/>
    <property type="evidence" value="ECO:0007669"/>
    <property type="project" value="InterPro"/>
</dbReference>
<keyword evidence="7" id="KW-1185">Reference proteome</keyword>
<feature type="coiled-coil region" evidence="4">
    <location>
        <begin position="366"/>
        <end position="428"/>
    </location>
</feature>
<feature type="compositionally biased region" description="Pro residues" evidence="5">
    <location>
        <begin position="47"/>
        <end position="60"/>
    </location>
</feature>
<evidence type="ECO:0000256" key="2">
    <source>
        <dbReference type="ARBA" id="ARBA00023015"/>
    </source>
</evidence>
<reference evidence="6" key="3">
    <citation type="submission" date="2021-05" db="UniProtKB">
        <authorList>
            <consortium name="EnsemblPlants"/>
        </authorList>
    </citation>
    <scope>IDENTIFICATION</scope>
    <source>
        <strain evidence="6">cv. B73</strain>
    </source>
</reference>
<feature type="region of interest" description="Disordered" evidence="5">
    <location>
        <begin position="1"/>
        <end position="74"/>
    </location>
</feature>
<evidence type="ECO:0000256" key="4">
    <source>
        <dbReference type="SAM" id="Coils"/>
    </source>
</evidence>
<protein>
    <recommendedName>
        <fullName evidence="8">Transcription factor ILR3</fullName>
    </recommendedName>
</protein>
<evidence type="ECO:0000256" key="1">
    <source>
        <dbReference type="ARBA" id="ARBA00005510"/>
    </source>
</evidence>
<accession>A0A804R7P6</accession>
<dbReference type="Gramene" id="Zm00001eb386850_T001">
    <property type="protein sequence ID" value="Zm00001eb386850_P001"/>
    <property type="gene ID" value="Zm00001eb386850"/>
</dbReference>
<dbReference type="Proteomes" id="UP000007305">
    <property type="component" value="Chromosome 9"/>
</dbReference>
<evidence type="ECO:0000313" key="7">
    <source>
        <dbReference type="Proteomes" id="UP000007305"/>
    </source>
</evidence>
<dbReference type="GO" id="GO:0046983">
    <property type="term" value="F:protein dimerization activity"/>
    <property type="evidence" value="ECO:0007669"/>
    <property type="project" value="InterPro"/>
</dbReference>
<dbReference type="AlphaFoldDB" id="A0A804R7P6"/>
<evidence type="ECO:0000256" key="5">
    <source>
        <dbReference type="SAM" id="MobiDB-lite"/>
    </source>
</evidence>
<reference evidence="6" key="2">
    <citation type="submission" date="2019-07" db="EMBL/GenBank/DDBJ databases">
        <authorList>
            <person name="Seetharam A."/>
            <person name="Woodhouse M."/>
            <person name="Cannon E."/>
        </authorList>
    </citation>
    <scope>NUCLEOTIDE SEQUENCE [LARGE SCALE GENOMIC DNA]</scope>
    <source>
        <strain evidence="6">cv. B73</strain>
    </source>
</reference>
<evidence type="ECO:0000256" key="3">
    <source>
        <dbReference type="ARBA" id="ARBA00023163"/>
    </source>
</evidence>
<organism evidence="6 7">
    <name type="scientific">Zea mays</name>
    <name type="common">Maize</name>
    <dbReference type="NCBI Taxonomy" id="4577"/>
    <lineage>
        <taxon>Eukaryota</taxon>
        <taxon>Viridiplantae</taxon>
        <taxon>Streptophyta</taxon>
        <taxon>Embryophyta</taxon>
        <taxon>Tracheophyta</taxon>
        <taxon>Spermatophyta</taxon>
        <taxon>Magnoliopsida</taxon>
        <taxon>Liliopsida</taxon>
        <taxon>Poales</taxon>
        <taxon>Poaceae</taxon>
        <taxon>PACMAD clade</taxon>
        <taxon>Panicoideae</taxon>
        <taxon>Andropogonodae</taxon>
        <taxon>Andropogoneae</taxon>
        <taxon>Tripsacinae</taxon>
        <taxon>Zea</taxon>
    </lineage>
</organism>